<dbReference type="GO" id="GO:0022857">
    <property type="term" value="F:transmembrane transporter activity"/>
    <property type="evidence" value="ECO:0007669"/>
    <property type="project" value="InterPro"/>
</dbReference>
<dbReference type="Pfam" id="PF07690">
    <property type="entry name" value="MFS_1"/>
    <property type="match status" value="1"/>
</dbReference>
<dbReference type="PANTHER" id="PTHR12778:SF10">
    <property type="entry name" value="MAJOR FACILITATOR SUPERFAMILY DOMAIN-CONTAINING PROTEIN 3"/>
    <property type="match status" value="1"/>
</dbReference>
<dbReference type="EMBL" id="RQYF01000013">
    <property type="protein sequence ID" value="RRD92210.1"/>
    <property type="molecule type" value="Genomic_DNA"/>
</dbReference>
<evidence type="ECO:0000313" key="8">
    <source>
        <dbReference type="Proteomes" id="UP000279562"/>
    </source>
</evidence>
<sequence length="408" mass="45626">MMNRFRQLIALTGERRYDLFTFFCLYIAQSLPMTFFSTALQVSMRQASYSLSAIALMQLIKLPWILKFLWAPWVDRGCRTLRGFRKCIFVSEGVYALLILLIGHLDLQADFRLIVFLILLSFIASATQDIATDALAVLSFRHEEKSLINSMQSLGSFCATLVGGGLLLMLLQHCGWHVVLPFLAVFVGLALWPLYRNRGLKISKREEKRRIRAADFYGFFTVRGNLSQIGFLMLYYASTVGILSMTRPWLVDLGYSMKEIGFMSGIIGSSAACASTLLGGHLVYFIGRFRARRLFALFSCLTAAYFALVSNVHPSGAAVVTGIVLLWAGYAMSTVVVYTTAMDRVRPGLEGTDFTIQTVITHLSGILVSVLSGHVAEQLGYRWFFAFATVVACLGAGYVFLVFRRKQR</sequence>
<evidence type="ECO:0000256" key="5">
    <source>
        <dbReference type="ARBA" id="ARBA00023136"/>
    </source>
</evidence>
<feature type="transmembrane region" description="Helical" evidence="6">
    <location>
        <begin position="216"/>
        <end position="237"/>
    </location>
</feature>
<keyword evidence="2" id="KW-0813">Transport</keyword>
<gene>
    <name evidence="7" type="ORF">EII33_04845</name>
</gene>
<accession>A0A3P2ADF9</accession>
<organism evidence="7 8">
    <name type="scientific">Prevotella heparinolytica</name>
    <dbReference type="NCBI Taxonomy" id="28113"/>
    <lineage>
        <taxon>Bacteria</taxon>
        <taxon>Pseudomonadati</taxon>
        <taxon>Bacteroidota</taxon>
        <taxon>Bacteroidia</taxon>
        <taxon>Bacteroidales</taxon>
        <taxon>Bacteroidaceae</taxon>
        <taxon>Bacteroides</taxon>
    </lineage>
</organism>
<dbReference type="InterPro" id="IPR036259">
    <property type="entry name" value="MFS_trans_sf"/>
</dbReference>
<keyword evidence="3 6" id="KW-0812">Transmembrane</keyword>
<proteinExistence type="predicted"/>
<evidence type="ECO:0000256" key="6">
    <source>
        <dbReference type="SAM" id="Phobius"/>
    </source>
</evidence>
<feature type="transmembrane region" description="Helical" evidence="6">
    <location>
        <begin position="354"/>
        <end position="375"/>
    </location>
</feature>
<evidence type="ECO:0000256" key="2">
    <source>
        <dbReference type="ARBA" id="ARBA00022448"/>
    </source>
</evidence>
<keyword evidence="4 6" id="KW-1133">Transmembrane helix</keyword>
<name>A0A3P2ADF9_9BACE</name>
<comment type="caution">
    <text evidence="7">The sequence shown here is derived from an EMBL/GenBank/DDBJ whole genome shotgun (WGS) entry which is preliminary data.</text>
</comment>
<dbReference type="SUPFAM" id="SSF103473">
    <property type="entry name" value="MFS general substrate transporter"/>
    <property type="match status" value="1"/>
</dbReference>
<comment type="subcellular location">
    <subcellularLocation>
        <location evidence="1">Membrane</location>
        <topology evidence="1">Multi-pass membrane protein</topology>
    </subcellularLocation>
</comment>
<feature type="transmembrane region" description="Helical" evidence="6">
    <location>
        <begin position="46"/>
        <end position="66"/>
    </location>
</feature>
<keyword evidence="8" id="KW-1185">Reference proteome</keyword>
<keyword evidence="5 6" id="KW-0472">Membrane</keyword>
<feature type="transmembrane region" description="Helical" evidence="6">
    <location>
        <begin position="381"/>
        <end position="403"/>
    </location>
</feature>
<evidence type="ECO:0000313" key="7">
    <source>
        <dbReference type="EMBL" id="RRD92210.1"/>
    </source>
</evidence>
<feature type="transmembrane region" description="Helical" evidence="6">
    <location>
        <begin position="150"/>
        <end position="170"/>
    </location>
</feature>
<evidence type="ECO:0000256" key="4">
    <source>
        <dbReference type="ARBA" id="ARBA00022989"/>
    </source>
</evidence>
<dbReference type="GO" id="GO:0016020">
    <property type="term" value="C:membrane"/>
    <property type="evidence" value="ECO:0007669"/>
    <property type="project" value="UniProtKB-SubCell"/>
</dbReference>
<feature type="transmembrane region" description="Helical" evidence="6">
    <location>
        <begin position="294"/>
        <end position="312"/>
    </location>
</feature>
<feature type="transmembrane region" description="Helical" evidence="6">
    <location>
        <begin position="111"/>
        <end position="138"/>
    </location>
</feature>
<dbReference type="InterPro" id="IPR011701">
    <property type="entry name" value="MFS"/>
</dbReference>
<dbReference type="PANTHER" id="PTHR12778">
    <property type="entry name" value="SOLUTE CARRIER FAMILY 33 ACETYL-COA TRANSPORTER -RELATED"/>
    <property type="match status" value="1"/>
</dbReference>
<feature type="transmembrane region" description="Helical" evidence="6">
    <location>
        <begin position="176"/>
        <end position="195"/>
    </location>
</feature>
<dbReference type="InterPro" id="IPR004752">
    <property type="entry name" value="AmpG_permease/AT-1"/>
</dbReference>
<dbReference type="RefSeq" id="WP_125238745.1">
    <property type="nucleotide sequence ID" value="NZ_RQYF01000013.1"/>
</dbReference>
<feature type="transmembrane region" description="Helical" evidence="6">
    <location>
        <begin position="260"/>
        <end position="287"/>
    </location>
</feature>
<feature type="transmembrane region" description="Helical" evidence="6">
    <location>
        <begin position="318"/>
        <end position="342"/>
    </location>
</feature>
<reference evidence="7 8" key="1">
    <citation type="submission" date="2018-11" db="EMBL/GenBank/DDBJ databases">
        <title>Genomes From Bacteria Associated with the Canine Oral Cavity: a Test Case for Automated Genome-Based Taxonomic Assignment.</title>
        <authorList>
            <person name="Coil D.A."/>
            <person name="Jospin G."/>
            <person name="Darling A.E."/>
            <person name="Wallis C."/>
            <person name="Davis I.J."/>
            <person name="Harris S."/>
            <person name="Eisen J.A."/>
            <person name="Holcombe L.J."/>
            <person name="O'Flynn C."/>
        </authorList>
    </citation>
    <scope>NUCLEOTIDE SEQUENCE [LARGE SCALE GENOMIC DNA]</scope>
    <source>
        <strain evidence="7 8">OH1047_COT-310</strain>
    </source>
</reference>
<dbReference type="Proteomes" id="UP000279562">
    <property type="component" value="Unassembled WGS sequence"/>
</dbReference>
<protein>
    <submittedName>
        <fullName evidence="7">MFS transporter</fullName>
    </submittedName>
</protein>
<dbReference type="Gene3D" id="1.20.1250.20">
    <property type="entry name" value="MFS general substrate transporter like domains"/>
    <property type="match status" value="1"/>
</dbReference>
<feature type="transmembrane region" description="Helical" evidence="6">
    <location>
        <begin position="87"/>
        <end position="105"/>
    </location>
</feature>
<dbReference type="CDD" id="cd17485">
    <property type="entry name" value="MFS_MFSD3"/>
    <property type="match status" value="1"/>
</dbReference>
<evidence type="ECO:0000256" key="3">
    <source>
        <dbReference type="ARBA" id="ARBA00022692"/>
    </source>
</evidence>
<dbReference type="AlphaFoldDB" id="A0A3P2ADF9"/>
<evidence type="ECO:0000256" key="1">
    <source>
        <dbReference type="ARBA" id="ARBA00004141"/>
    </source>
</evidence>
<feature type="transmembrane region" description="Helical" evidence="6">
    <location>
        <begin position="20"/>
        <end position="40"/>
    </location>
</feature>